<feature type="transmembrane region" description="Helical" evidence="1">
    <location>
        <begin position="157"/>
        <end position="175"/>
    </location>
</feature>
<feature type="transmembrane region" description="Helical" evidence="1">
    <location>
        <begin position="196"/>
        <end position="229"/>
    </location>
</feature>
<comment type="caution">
    <text evidence="2">The sequence shown here is derived from an EMBL/GenBank/DDBJ whole genome shotgun (WGS) entry which is preliminary data.</text>
</comment>
<gene>
    <name evidence="2" type="ORF">GCM10022226_28790</name>
</gene>
<keyword evidence="1" id="KW-1133">Transmembrane helix</keyword>
<evidence type="ECO:0000256" key="1">
    <source>
        <dbReference type="SAM" id="Phobius"/>
    </source>
</evidence>
<feature type="transmembrane region" description="Helical" evidence="1">
    <location>
        <begin position="133"/>
        <end position="151"/>
    </location>
</feature>
<evidence type="ECO:0008006" key="4">
    <source>
        <dbReference type="Google" id="ProtNLM"/>
    </source>
</evidence>
<organism evidence="2 3">
    <name type="scientific">Sphaerisporangium flaviroseum</name>
    <dbReference type="NCBI Taxonomy" id="509199"/>
    <lineage>
        <taxon>Bacteria</taxon>
        <taxon>Bacillati</taxon>
        <taxon>Actinomycetota</taxon>
        <taxon>Actinomycetes</taxon>
        <taxon>Streptosporangiales</taxon>
        <taxon>Streptosporangiaceae</taxon>
        <taxon>Sphaerisporangium</taxon>
    </lineage>
</organism>
<reference evidence="3" key="1">
    <citation type="journal article" date="2019" name="Int. J. Syst. Evol. Microbiol.">
        <title>The Global Catalogue of Microorganisms (GCM) 10K type strain sequencing project: providing services to taxonomists for standard genome sequencing and annotation.</title>
        <authorList>
            <consortium name="The Broad Institute Genomics Platform"/>
            <consortium name="The Broad Institute Genome Sequencing Center for Infectious Disease"/>
            <person name="Wu L."/>
            <person name="Ma J."/>
        </authorList>
    </citation>
    <scope>NUCLEOTIDE SEQUENCE [LARGE SCALE GENOMIC DNA]</scope>
    <source>
        <strain evidence="3">JCM 16908</strain>
    </source>
</reference>
<feature type="transmembrane region" description="Helical" evidence="1">
    <location>
        <begin position="332"/>
        <end position="353"/>
    </location>
</feature>
<feature type="transmembrane region" description="Helical" evidence="1">
    <location>
        <begin position="307"/>
        <end position="326"/>
    </location>
</feature>
<dbReference type="EMBL" id="BAAAZR010000004">
    <property type="protein sequence ID" value="GAA3806932.1"/>
    <property type="molecule type" value="Genomic_DNA"/>
</dbReference>
<feature type="transmembrane region" description="Helical" evidence="1">
    <location>
        <begin position="102"/>
        <end position="121"/>
    </location>
</feature>
<evidence type="ECO:0000313" key="3">
    <source>
        <dbReference type="Proteomes" id="UP001500888"/>
    </source>
</evidence>
<name>A0ABP7HXR7_9ACTN</name>
<evidence type="ECO:0000313" key="2">
    <source>
        <dbReference type="EMBL" id="GAA3806932.1"/>
    </source>
</evidence>
<feature type="transmembrane region" description="Helical" evidence="1">
    <location>
        <begin position="28"/>
        <end position="50"/>
    </location>
</feature>
<keyword evidence="1" id="KW-0812">Transmembrane</keyword>
<dbReference type="Proteomes" id="UP001500888">
    <property type="component" value="Unassembled WGS sequence"/>
</dbReference>
<keyword evidence="3" id="KW-1185">Reference proteome</keyword>
<proteinExistence type="predicted"/>
<feature type="transmembrane region" description="Helical" evidence="1">
    <location>
        <begin position="235"/>
        <end position="254"/>
    </location>
</feature>
<protein>
    <recommendedName>
        <fullName evidence="4">Glycosyltransferase RgtA/B/C/D-like domain-containing protein</fullName>
    </recommendedName>
</protein>
<feature type="transmembrane region" description="Helical" evidence="1">
    <location>
        <begin position="360"/>
        <end position="381"/>
    </location>
</feature>
<accession>A0ABP7HXR7</accession>
<keyword evidence="1" id="KW-0472">Membrane</keyword>
<sequence>MAGSRKGEAGRPRVGRLWSRRPLWTSRVLGHPAAPLAFVAALYGLAQLAFVGNGLRWGWDEMVYLSQVSPSLPDAAFTAPRARGITWLVAPVAFFSASPSVVRLWMTLLSSTGLFVAYLPWLRVLAHRGHPAVVALAALLFAGLWVVQYYGGAVMPNLYVAYASVAATAFFLLAVRDPRAAGDPDVAASSRTAQGPLLGLAAGVAVAALLRPGDAVWLVLALGLAWPAVRAWRRAAVLPALVGGLALGLAPWIVEAYTRYGGLLHRVHEASRIQGTLRPTWGVLHEFTALNGPLLCRPCDIPVKYPYLVLWWLVLPFAAAGGVLVARRIGVAGPYGLACAAGAGLAAQYLFLVGYGAPRFLLPAYALLALPVALLLVRLAWSRRSAAVVVGTAVAGQLVTQHLILDRRVERSHAYRAGERAVAETLRRSGLSAPCVVGGPAATLPMAYEAGCGFRTFRRKALTRPDERMAAYVTRVPEAAVAGWVSRSLRTADGRMWYLWLPAVRAGENAETARPKPRGFAGSVPRVGFEPTLYGF</sequence>